<dbReference type="InterPro" id="IPR005467">
    <property type="entry name" value="His_kinase_dom"/>
</dbReference>
<dbReference type="PANTHER" id="PTHR45528">
    <property type="entry name" value="SENSOR HISTIDINE KINASE CPXA"/>
    <property type="match status" value="1"/>
</dbReference>
<dbReference type="PROSITE" id="PS50109">
    <property type="entry name" value="HIS_KIN"/>
    <property type="match status" value="1"/>
</dbReference>
<gene>
    <name evidence="17" type="ORF">St703_13130</name>
</gene>
<dbReference type="SMART" id="SM00388">
    <property type="entry name" value="HisKA"/>
    <property type="match status" value="1"/>
</dbReference>
<feature type="transmembrane region" description="Helical" evidence="14">
    <location>
        <begin position="334"/>
        <end position="364"/>
    </location>
</feature>
<dbReference type="GO" id="GO:0000155">
    <property type="term" value="F:phosphorelay sensor kinase activity"/>
    <property type="evidence" value="ECO:0007669"/>
    <property type="project" value="InterPro"/>
</dbReference>
<dbReference type="PANTHER" id="PTHR45528:SF1">
    <property type="entry name" value="SENSOR HISTIDINE KINASE CPXA"/>
    <property type="match status" value="1"/>
</dbReference>
<feature type="transmembrane region" description="Helical" evidence="14">
    <location>
        <begin position="430"/>
        <end position="450"/>
    </location>
</feature>
<evidence type="ECO:0000256" key="10">
    <source>
        <dbReference type="ARBA" id="ARBA00022840"/>
    </source>
</evidence>
<dbReference type="AlphaFoldDB" id="A0A5K7X123"/>
<evidence type="ECO:0000259" key="16">
    <source>
        <dbReference type="PROSITE" id="PS50885"/>
    </source>
</evidence>
<keyword evidence="10" id="KW-0067">ATP-binding</keyword>
<evidence type="ECO:0000256" key="4">
    <source>
        <dbReference type="ARBA" id="ARBA00022475"/>
    </source>
</evidence>
<keyword evidence="6" id="KW-0808">Transferase</keyword>
<evidence type="ECO:0000256" key="8">
    <source>
        <dbReference type="ARBA" id="ARBA00022741"/>
    </source>
</evidence>
<dbReference type="GO" id="GO:0005524">
    <property type="term" value="F:ATP binding"/>
    <property type="evidence" value="ECO:0007669"/>
    <property type="project" value="UniProtKB-KW"/>
</dbReference>
<evidence type="ECO:0000256" key="11">
    <source>
        <dbReference type="ARBA" id="ARBA00022989"/>
    </source>
</evidence>
<keyword evidence="12" id="KW-0902">Two-component regulatory system</keyword>
<evidence type="ECO:0000313" key="17">
    <source>
        <dbReference type="EMBL" id="BBN98608.1"/>
    </source>
</evidence>
<evidence type="ECO:0000313" key="18">
    <source>
        <dbReference type="Proteomes" id="UP000326951"/>
    </source>
</evidence>
<dbReference type="Pfam" id="PF02518">
    <property type="entry name" value="HATPase_c"/>
    <property type="match status" value="1"/>
</dbReference>
<keyword evidence="13 14" id="KW-0472">Membrane</keyword>
<sequence>MATKWKNNTVAKLVTGLLIVGLSLLVFVFSTGHNAMFGSFEKTDAFMSSYYDFQHHLALLKLNYPFKATVEKLPVTDSDIHEFRYRYGSLEKQLANVRGQYKDVIAKAEKNNDKDVVSYYKKEQSRKVKAIQQNFKSDQHVVKQIRDERVEKMDEYDQSLDEERQHFKQLTKVFHYDFVNKRTGERMTNVRHVADQGTETPTRFEKKFTDLSAYQNSGNSDKIVDRVLKLSADDYQGRIFVAENAPLKLLRGYAQYQSEKNTGFSLLVLGVLMIAAALFIGFKRSIRSLADIELIHHWYARIPIELRLIFFAIESYIFLGILEMIKGQNYSSSYYFGVIGGIGFSAGFFSIGLGIAVAVATLLYQVQWLAEMLRDPLKRQVCWNNSIVKQTGMIFQELLRPPFTVLKVLVSLAALFLLGMFTMFCFVYNVFAFTLFILFCTAMPLMWFILHRAAQLNRIIKQAEVVAAGGDPIDFSTHGKGTVGRLSRTINQMQGGIRSSRHAQLKSERLKTELITNVSHDLRTPLTSIITYNDLLRKPGISESERHDYVAIIDRKAKRLKRLIDDLFEASKMASGAVELTKTKVDLSELLTQALAEYDEAIEKSSLKFRIKTPDDRIPVNVDGQKIWRVFDNLIGNILKYSMEGTRVYIELEKKQNQTVITFKNITKYELGRNVDELFERFKRGDASRHTEGSGLGLAIAKSIIDLHDGIFELDLDGDLFKVMIKLPLVS</sequence>
<evidence type="ECO:0000256" key="5">
    <source>
        <dbReference type="ARBA" id="ARBA00022553"/>
    </source>
</evidence>
<organism evidence="17 18">
    <name type="scientific">Sporolactobacillus terrae</name>
    <dbReference type="NCBI Taxonomy" id="269673"/>
    <lineage>
        <taxon>Bacteria</taxon>
        <taxon>Bacillati</taxon>
        <taxon>Bacillota</taxon>
        <taxon>Bacilli</taxon>
        <taxon>Bacillales</taxon>
        <taxon>Sporolactobacillaceae</taxon>
        <taxon>Sporolactobacillus</taxon>
    </lineage>
</organism>
<name>A0A5K7X123_9BACL</name>
<keyword evidence="9 17" id="KW-0418">Kinase</keyword>
<protein>
    <recommendedName>
        <fullName evidence="3">histidine kinase</fullName>
        <ecNumber evidence="3">2.7.13.3</ecNumber>
    </recommendedName>
</protein>
<evidence type="ECO:0000256" key="12">
    <source>
        <dbReference type="ARBA" id="ARBA00023012"/>
    </source>
</evidence>
<feature type="transmembrane region" description="Helical" evidence="14">
    <location>
        <begin position="304"/>
        <end position="322"/>
    </location>
</feature>
<dbReference type="InterPro" id="IPR036097">
    <property type="entry name" value="HisK_dim/P_sf"/>
</dbReference>
<dbReference type="InterPro" id="IPR003660">
    <property type="entry name" value="HAMP_dom"/>
</dbReference>
<keyword evidence="5" id="KW-0597">Phosphoprotein</keyword>
<comment type="catalytic activity">
    <reaction evidence="1">
        <text>ATP + protein L-histidine = ADP + protein N-phospho-L-histidine.</text>
        <dbReference type="EC" id="2.7.13.3"/>
    </reaction>
</comment>
<reference evidence="17 18" key="1">
    <citation type="submission" date="2019-09" db="EMBL/GenBank/DDBJ databases">
        <title>Complete genome sequence of Sporolactobacillus terrae 70-3.</title>
        <authorList>
            <person name="Tanaka N."/>
            <person name="Shiwa Y."/>
            <person name="Fujita N."/>
            <person name="Tanasupawat S."/>
        </authorList>
    </citation>
    <scope>NUCLEOTIDE SEQUENCE [LARGE SCALE GENOMIC DNA]</scope>
    <source>
        <strain evidence="17 18">70-3</strain>
    </source>
</reference>
<evidence type="ECO:0000259" key="15">
    <source>
        <dbReference type="PROSITE" id="PS50109"/>
    </source>
</evidence>
<feature type="domain" description="Histidine kinase" evidence="15">
    <location>
        <begin position="517"/>
        <end position="731"/>
    </location>
</feature>
<dbReference type="PRINTS" id="PR00344">
    <property type="entry name" value="BCTRLSENSOR"/>
</dbReference>
<dbReference type="InterPro" id="IPR003594">
    <property type="entry name" value="HATPase_dom"/>
</dbReference>
<dbReference type="InterPro" id="IPR050398">
    <property type="entry name" value="HssS/ArlS-like"/>
</dbReference>
<feature type="domain" description="HAMP" evidence="16">
    <location>
        <begin position="450"/>
        <end position="502"/>
    </location>
</feature>
<dbReference type="SUPFAM" id="SSF55874">
    <property type="entry name" value="ATPase domain of HSP90 chaperone/DNA topoisomerase II/histidine kinase"/>
    <property type="match status" value="1"/>
</dbReference>
<dbReference type="RefSeq" id="WP_028977907.1">
    <property type="nucleotide sequence ID" value="NZ_AP021853.1"/>
</dbReference>
<evidence type="ECO:0000256" key="1">
    <source>
        <dbReference type="ARBA" id="ARBA00000085"/>
    </source>
</evidence>
<keyword evidence="7 14" id="KW-0812">Transmembrane</keyword>
<proteinExistence type="predicted"/>
<feature type="transmembrane region" description="Helical" evidence="14">
    <location>
        <begin position="264"/>
        <end position="283"/>
    </location>
</feature>
<dbReference type="SUPFAM" id="SSF47384">
    <property type="entry name" value="Homodimeric domain of signal transducing histidine kinase"/>
    <property type="match status" value="1"/>
</dbReference>
<dbReference type="InterPro" id="IPR036890">
    <property type="entry name" value="HATPase_C_sf"/>
</dbReference>
<evidence type="ECO:0000256" key="6">
    <source>
        <dbReference type="ARBA" id="ARBA00022679"/>
    </source>
</evidence>
<dbReference type="Gene3D" id="3.30.565.10">
    <property type="entry name" value="Histidine kinase-like ATPase, C-terminal domain"/>
    <property type="match status" value="1"/>
</dbReference>
<accession>A0A5K7X123</accession>
<dbReference type="InterPro" id="IPR003661">
    <property type="entry name" value="HisK_dim/P_dom"/>
</dbReference>
<evidence type="ECO:0000256" key="2">
    <source>
        <dbReference type="ARBA" id="ARBA00004651"/>
    </source>
</evidence>
<dbReference type="PROSITE" id="PS50885">
    <property type="entry name" value="HAMP"/>
    <property type="match status" value="1"/>
</dbReference>
<dbReference type="FunFam" id="3.30.565.10:FF:000013">
    <property type="entry name" value="Two-component sensor histidine kinase"/>
    <property type="match status" value="1"/>
</dbReference>
<dbReference type="Pfam" id="PF00512">
    <property type="entry name" value="HisKA"/>
    <property type="match status" value="1"/>
</dbReference>
<feature type="transmembrane region" description="Helical" evidence="14">
    <location>
        <begin position="403"/>
        <end position="424"/>
    </location>
</feature>
<dbReference type="EMBL" id="AP021853">
    <property type="protein sequence ID" value="BBN98608.1"/>
    <property type="molecule type" value="Genomic_DNA"/>
</dbReference>
<evidence type="ECO:0000256" key="3">
    <source>
        <dbReference type="ARBA" id="ARBA00012438"/>
    </source>
</evidence>
<dbReference type="FunFam" id="1.10.287.130:FF:000001">
    <property type="entry name" value="Two-component sensor histidine kinase"/>
    <property type="match status" value="1"/>
</dbReference>
<keyword evidence="4" id="KW-1003">Cell membrane</keyword>
<dbReference type="EC" id="2.7.13.3" evidence="3"/>
<dbReference type="Proteomes" id="UP000326951">
    <property type="component" value="Chromosome"/>
</dbReference>
<evidence type="ECO:0000256" key="13">
    <source>
        <dbReference type="ARBA" id="ARBA00023136"/>
    </source>
</evidence>
<dbReference type="Gene3D" id="1.10.287.130">
    <property type="match status" value="1"/>
</dbReference>
<keyword evidence="8" id="KW-0547">Nucleotide-binding</keyword>
<dbReference type="SMART" id="SM00387">
    <property type="entry name" value="HATPase_c"/>
    <property type="match status" value="1"/>
</dbReference>
<keyword evidence="11 14" id="KW-1133">Transmembrane helix</keyword>
<evidence type="ECO:0000256" key="14">
    <source>
        <dbReference type="SAM" id="Phobius"/>
    </source>
</evidence>
<dbReference type="InterPro" id="IPR004358">
    <property type="entry name" value="Sig_transdc_His_kin-like_C"/>
</dbReference>
<evidence type="ECO:0000256" key="7">
    <source>
        <dbReference type="ARBA" id="ARBA00022692"/>
    </source>
</evidence>
<evidence type="ECO:0000256" key="9">
    <source>
        <dbReference type="ARBA" id="ARBA00022777"/>
    </source>
</evidence>
<comment type="subcellular location">
    <subcellularLocation>
        <location evidence="2">Cell membrane</location>
        <topology evidence="2">Multi-pass membrane protein</topology>
    </subcellularLocation>
</comment>
<dbReference type="GO" id="GO:0005886">
    <property type="term" value="C:plasma membrane"/>
    <property type="evidence" value="ECO:0007669"/>
    <property type="project" value="UniProtKB-SubCell"/>
</dbReference>
<dbReference type="CDD" id="cd00082">
    <property type="entry name" value="HisKA"/>
    <property type="match status" value="1"/>
</dbReference>